<keyword evidence="3" id="KW-0813">Transport</keyword>
<keyword evidence="5" id="KW-0812">Transmembrane</keyword>
<dbReference type="Pfam" id="PF01237">
    <property type="entry name" value="Oxysterol_BP"/>
    <property type="match status" value="2"/>
</dbReference>
<keyword evidence="3" id="KW-0445">Lipid transport</keyword>
<name>A0ABN8SPC9_9CNID</name>
<comment type="caution">
    <text evidence="6">The sequence shown here is derived from an EMBL/GenBank/DDBJ whole genome shotgun (WGS) entry which is preliminary data.</text>
</comment>
<dbReference type="Proteomes" id="UP001159427">
    <property type="component" value="Unassembled WGS sequence"/>
</dbReference>
<dbReference type="Gene3D" id="6.10.140.1150">
    <property type="match status" value="1"/>
</dbReference>
<keyword evidence="5" id="KW-1133">Transmembrane helix</keyword>
<feature type="transmembrane region" description="Helical" evidence="5">
    <location>
        <begin position="232"/>
        <end position="252"/>
    </location>
</feature>
<dbReference type="InterPro" id="IPR037239">
    <property type="entry name" value="OSBP_sf"/>
</dbReference>
<keyword evidence="5" id="KW-0472">Membrane</keyword>
<dbReference type="Gene3D" id="2.40.160.120">
    <property type="match status" value="2"/>
</dbReference>
<keyword evidence="1" id="KW-0446">Lipid-binding</keyword>
<proteinExistence type="inferred from homology"/>
<feature type="non-terminal residue" evidence="6">
    <location>
        <position position="1"/>
    </location>
</feature>
<evidence type="ECO:0000256" key="2">
    <source>
        <dbReference type="RuleBase" id="RU003844"/>
    </source>
</evidence>
<dbReference type="SUPFAM" id="SSF144000">
    <property type="entry name" value="Oxysterol-binding protein-like"/>
    <property type="match status" value="2"/>
</dbReference>
<feature type="compositionally biased region" description="Acidic residues" evidence="4">
    <location>
        <begin position="1"/>
        <end position="20"/>
    </location>
</feature>
<comment type="similarity">
    <text evidence="2">Belongs to the OSBP family.</text>
</comment>
<gene>
    <name evidence="6" type="ORF">PEVE_00025743</name>
</gene>
<dbReference type="PANTHER" id="PTHR10972">
    <property type="entry name" value="OXYSTEROL-BINDING PROTEIN-RELATED"/>
    <property type="match status" value="1"/>
</dbReference>
<protein>
    <recommendedName>
        <fullName evidence="3">Oxysterol-binding protein</fullName>
    </recommendedName>
</protein>
<dbReference type="PANTHER" id="PTHR10972:SF141">
    <property type="entry name" value="OXYSTEROL-BINDING PROTEIN"/>
    <property type="match status" value="1"/>
</dbReference>
<feature type="compositionally biased region" description="Basic and acidic residues" evidence="4">
    <location>
        <begin position="393"/>
        <end position="410"/>
    </location>
</feature>
<evidence type="ECO:0000313" key="7">
    <source>
        <dbReference type="Proteomes" id="UP001159427"/>
    </source>
</evidence>
<organism evidence="6 7">
    <name type="scientific">Porites evermanni</name>
    <dbReference type="NCBI Taxonomy" id="104178"/>
    <lineage>
        <taxon>Eukaryota</taxon>
        <taxon>Metazoa</taxon>
        <taxon>Cnidaria</taxon>
        <taxon>Anthozoa</taxon>
        <taxon>Hexacorallia</taxon>
        <taxon>Scleractinia</taxon>
        <taxon>Fungiina</taxon>
        <taxon>Poritidae</taxon>
        <taxon>Porites</taxon>
    </lineage>
</organism>
<evidence type="ECO:0000313" key="6">
    <source>
        <dbReference type="EMBL" id="CAH3193384.1"/>
    </source>
</evidence>
<dbReference type="Gene3D" id="1.10.287.2720">
    <property type="match status" value="1"/>
</dbReference>
<evidence type="ECO:0000256" key="5">
    <source>
        <dbReference type="SAM" id="Phobius"/>
    </source>
</evidence>
<keyword evidence="7" id="KW-1185">Reference proteome</keyword>
<accession>A0ABN8SPC9</accession>
<feature type="region of interest" description="Disordered" evidence="4">
    <location>
        <begin position="389"/>
        <end position="410"/>
    </location>
</feature>
<evidence type="ECO:0000256" key="4">
    <source>
        <dbReference type="SAM" id="MobiDB-lite"/>
    </source>
</evidence>
<sequence length="425" mass="48032">LVHGDEESDEEAYCTGEEPENQSVEEHKSVILHLLSQLKLGMDLTKVVLPTFTLEPRSLLEMYADFFAHPDLFVKIPDGLTAEDRILAVLEFYLTSFHAGRKGALAKKPYNPILGETFYCSWKVPFRANPPKHTTNSHVDHATTATEDGKVTFVAEQVSHHPPISGFYAECPSKKVCFNAHIWTKSKFYGMSIGVVNHGGGVISLLEHNEDYVITFPSTYCRYLLTSIHSSFCFLILFVAISFFCPGVISLLEHNEDYVITFPSTYCRSILTFPWVELGGKVNITCAKTGYNASITFHTKPFYGGKLHRVTGEVKNTSTGRVICKVNGEWNGKIEISFTSHQEEPKIIDTRELPVFRKRVCPESNQGECESRRLWHKVTHALKNDDIESATSAKHELEEKQRKEARERKEAGVEWKTKVSCSSFI</sequence>
<feature type="region of interest" description="Disordered" evidence="4">
    <location>
        <begin position="1"/>
        <end position="22"/>
    </location>
</feature>
<dbReference type="PROSITE" id="PS01013">
    <property type="entry name" value="OSBP"/>
    <property type="match status" value="1"/>
</dbReference>
<dbReference type="EMBL" id="CALNXI010003470">
    <property type="protein sequence ID" value="CAH3193384.1"/>
    <property type="molecule type" value="Genomic_DNA"/>
</dbReference>
<dbReference type="InterPro" id="IPR000648">
    <property type="entry name" value="Oxysterol-bd"/>
</dbReference>
<evidence type="ECO:0000256" key="3">
    <source>
        <dbReference type="RuleBase" id="RU003845"/>
    </source>
</evidence>
<dbReference type="InterPro" id="IPR018494">
    <property type="entry name" value="Oxysterol-bd_CS"/>
</dbReference>
<evidence type="ECO:0000256" key="1">
    <source>
        <dbReference type="ARBA" id="ARBA00023121"/>
    </source>
</evidence>
<reference evidence="6 7" key="1">
    <citation type="submission" date="2022-05" db="EMBL/GenBank/DDBJ databases">
        <authorList>
            <consortium name="Genoscope - CEA"/>
            <person name="William W."/>
        </authorList>
    </citation>
    <scope>NUCLEOTIDE SEQUENCE [LARGE SCALE GENOMIC DNA]</scope>
</reference>